<dbReference type="EMBL" id="CP058649">
    <property type="protein sequence ID" value="QUI25314.1"/>
    <property type="molecule type" value="Genomic_DNA"/>
</dbReference>
<dbReference type="InterPro" id="IPR003593">
    <property type="entry name" value="AAA+_ATPase"/>
</dbReference>
<gene>
    <name evidence="9" type="ORF">HZI73_24770</name>
</gene>
<evidence type="ECO:0000259" key="8">
    <source>
        <dbReference type="PROSITE" id="PS50893"/>
    </source>
</evidence>
<organism evidence="9 10">
    <name type="scientific">Vallitalea pronyensis</name>
    <dbReference type="NCBI Taxonomy" id="1348613"/>
    <lineage>
        <taxon>Bacteria</taxon>
        <taxon>Bacillati</taxon>
        <taxon>Bacillota</taxon>
        <taxon>Clostridia</taxon>
        <taxon>Lachnospirales</taxon>
        <taxon>Vallitaleaceae</taxon>
        <taxon>Vallitalea</taxon>
    </lineage>
</organism>
<keyword evidence="3" id="KW-0813">Transport</keyword>
<dbReference type="AlphaFoldDB" id="A0A8J8MPM4"/>
<feature type="domain" description="ABC transporter" evidence="8">
    <location>
        <begin position="7"/>
        <end position="253"/>
    </location>
</feature>
<dbReference type="GO" id="GO:0016887">
    <property type="term" value="F:ATP hydrolysis activity"/>
    <property type="evidence" value="ECO:0007669"/>
    <property type="project" value="InterPro"/>
</dbReference>
<dbReference type="Pfam" id="PF00005">
    <property type="entry name" value="ABC_tran"/>
    <property type="match status" value="1"/>
</dbReference>
<keyword evidence="10" id="KW-1185">Reference proteome</keyword>
<dbReference type="RefSeq" id="WP_212696015.1">
    <property type="nucleotide sequence ID" value="NZ_CP058649.1"/>
</dbReference>
<dbReference type="PROSITE" id="PS50893">
    <property type="entry name" value="ABC_TRANSPORTER_2"/>
    <property type="match status" value="1"/>
</dbReference>
<keyword evidence="5" id="KW-0547">Nucleotide-binding</keyword>
<dbReference type="GO" id="GO:0005524">
    <property type="term" value="F:ATP binding"/>
    <property type="evidence" value="ECO:0007669"/>
    <property type="project" value="UniProtKB-KW"/>
</dbReference>
<dbReference type="GO" id="GO:0005886">
    <property type="term" value="C:plasma membrane"/>
    <property type="evidence" value="ECO:0007669"/>
    <property type="project" value="UniProtKB-SubCell"/>
</dbReference>
<keyword evidence="7" id="KW-0472">Membrane</keyword>
<dbReference type="PANTHER" id="PTHR43297">
    <property type="entry name" value="OLIGOPEPTIDE TRANSPORT ATP-BINDING PROTEIN APPD"/>
    <property type="match status" value="1"/>
</dbReference>
<dbReference type="Proteomes" id="UP000683246">
    <property type="component" value="Chromosome"/>
</dbReference>
<dbReference type="Gene3D" id="3.40.50.300">
    <property type="entry name" value="P-loop containing nucleotide triphosphate hydrolases"/>
    <property type="match status" value="1"/>
</dbReference>
<proteinExistence type="inferred from homology"/>
<evidence type="ECO:0000256" key="5">
    <source>
        <dbReference type="ARBA" id="ARBA00022741"/>
    </source>
</evidence>
<evidence type="ECO:0000256" key="2">
    <source>
        <dbReference type="ARBA" id="ARBA00005417"/>
    </source>
</evidence>
<dbReference type="PANTHER" id="PTHR43297:SF2">
    <property type="entry name" value="DIPEPTIDE TRANSPORT ATP-BINDING PROTEIN DPPD"/>
    <property type="match status" value="1"/>
</dbReference>
<evidence type="ECO:0000313" key="10">
    <source>
        <dbReference type="Proteomes" id="UP000683246"/>
    </source>
</evidence>
<evidence type="ECO:0000256" key="6">
    <source>
        <dbReference type="ARBA" id="ARBA00022840"/>
    </source>
</evidence>
<accession>A0A8J8MPM4</accession>
<evidence type="ECO:0000313" key="9">
    <source>
        <dbReference type="EMBL" id="QUI25314.1"/>
    </source>
</evidence>
<sequence length="257" mass="28583">MSKENILEIQNLQLNYGSTCVGKHITLSLSKGESLGIAGESGSGKSTLLKAIVDPESYGVTVEKGRIQYKGMMVSEWTPAERQKIKGTEIGMILQNPYTNFNPIRPYKKQFAETLKSHNMWQGKKSISAIQALFKQLGLDDGRRILSSCPYEMSGGMNQRISIVVSMMLQPSLILADEPTSALDAASQAQVVEELWHLRKMSELSMIMVSHNLSMIAQICDTVAIMHKGQIVEFGDIREVLLAPKHWYTNQLLKAIP</sequence>
<dbReference type="InterPro" id="IPR003439">
    <property type="entry name" value="ABC_transporter-like_ATP-bd"/>
</dbReference>
<comment type="similarity">
    <text evidence="2">Belongs to the ABC transporter superfamily.</text>
</comment>
<dbReference type="SUPFAM" id="SSF52540">
    <property type="entry name" value="P-loop containing nucleoside triphosphate hydrolases"/>
    <property type="match status" value="1"/>
</dbReference>
<dbReference type="InterPro" id="IPR027417">
    <property type="entry name" value="P-loop_NTPase"/>
</dbReference>
<protein>
    <submittedName>
        <fullName evidence="9">ABC transporter ATP-binding protein</fullName>
    </submittedName>
</protein>
<evidence type="ECO:0000256" key="4">
    <source>
        <dbReference type="ARBA" id="ARBA00022475"/>
    </source>
</evidence>
<dbReference type="SMART" id="SM00382">
    <property type="entry name" value="AAA"/>
    <property type="match status" value="1"/>
</dbReference>
<dbReference type="CDD" id="cd03257">
    <property type="entry name" value="ABC_NikE_OppD_transporters"/>
    <property type="match status" value="1"/>
</dbReference>
<keyword evidence="4" id="KW-1003">Cell membrane</keyword>
<dbReference type="KEGG" id="vpy:HZI73_24770"/>
<reference evidence="9" key="1">
    <citation type="submission" date="2020-07" db="EMBL/GenBank/DDBJ databases">
        <title>Vallitalea pronyensis genome.</title>
        <authorList>
            <person name="Postec A."/>
        </authorList>
    </citation>
    <scope>NUCLEOTIDE SEQUENCE</scope>
    <source>
        <strain evidence="9">FatNI3</strain>
    </source>
</reference>
<evidence type="ECO:0000256" key="3">
    <source>
        <dbReference type="ARBA" id="ARBA00022448"/>
    </source>
</evidence>
<dbReference type="InterPro" id="IPR050388">
    <property type="entry name" value="ABC_Ni/Peptide_Import"/>
</dbReference>
<evidence type="ECO:0000256" key="1">
    <source>
        <dbReference type="ARBA" id="ARBA00004202"/>
    </source>
</evidence>
<name>A0A8J8MPM4_9FIRM</name>
<evidence type="ECO:0000256" key="7">
    <source>
        <dbReference type="ARBA" id="ARBA00023136"/>
    </source>
</evidence>
<comment type="subcellular location">
    <subcellularLocation>
        <location evidence="1">Cell membrane</location>
        <topology evidence="1">Peripheral membrane protein</topology>
    </subcellularLocation>
</comment>
<keyword evidence="6 9" id="KW-0067">ATP-binding</keyword>